<dbReference type="InterPro" id="IPR036582">
    <property type="entry name" value="Mao_N_sf"/>
</dbReference>
<dbReference type="AlphaFoldDB" id="A0A644XN88"/>
<dbReference type="SUPFAM" id="SSF55383">
    <property type="entry name" value="Copper amine oxidase, domain N"/>
    <property type="match status" value="1"/>
</dbReference>
<dbReference type="Pfam" id="PF07833">
    <property type="entry name" value="Cu_amine_oxidN1"/>
    <property type="match status" value="1"/>
</dbReference>
<dbReference type="EMBL" id="VSSQ01002827">
    <property type="protein sequence ID" value="MPM17599.1"/>
    <property type="molecule type" value="Genomic_DNA"/>
</dbReference>
<organism evidence="2">
    <name type="scientific">bioreactor metagenome</name>
    <dbReference type="NCBI Taxonomy" id="1076179"/>
    <lineage>
        <taxon>unclassified sequences</taxon>
        <taxon>metagenomes</taxon>
        <taxon>ecological metagenomes</taxon>
    </lineage>
</organism>
<dbReference type="InterPro" id="IPR038637">
    <property type="entry name" value="NPCBM_sf"/>
</dbReference>
<proteinExistence type="predicted"/>
<evidence type="ECO:0000259" key="1">
    <source>
        <dbReference type="Pfam" id="PF07833"/>
    </source>
</evidence>
<protein>
    <recommendedName>
        <fullName evidence="1">Copper amine oxidase-like N-terminal domain-containing protein</fullName>
    </recommendedName>
</protein>
<comment type="caution">
    <text evidence="2">The sequence shown here is derived from an EMBL/GenBank/DDBJ whole genome shotgun (WGS) entry which is preliminary data.</text>
</comment>
<feature type="domain" description="Copper amine oxidase-like N-terminal" evidence="1">
    <location>
        <begin position="61"/>
        <end position="99"/>
    </location>
</feature>
<gene>
    <name evidence="2" type="ORF">SDC9_63996</name>
</gene>
<name>A0A644XN88_9ZZZZ</name>
<dbReference type="Gene3D" id="2.60.120.1060">
    <property type="entry name" value="NPCBM/NEW2 domain"/>
    <property type="match status" value="1"/>
</dbReference>
<dbReference type="InterPro" id="IPR012854">
    <property type="entry name" value="Cu_amine_oxidase-like_N"/>
</dbReference>
<reference evidence="2" key="1">
    <citation type="submission" date="2019-08" db="EMBL/GenBank/DDBJ databases">
        <authorList>
            <person name="Kucharzyk K."/>
            <person name="Murdoch R.W."/>
            <person name="Higgins S."/>
            <person name="Loffler F."/>
        </authorList>
    </citation>
    <scope>NUCLEOTIDE SEQUENCE</scope>
</reference>
<accession>A0A644XN88</accession>
<sequence>MRQFSFKSFTAGLVCGGMIMGLCVPSLAAQTVKKLEAYYKDIKLEINGSIVTPKDANGKVVDPFIVDGTTYLPARALAEALGCDVSWITETNTVVVKSQTTSGQSIFLSGLAQTTSVPASAFRNWSSSTDYDATGQQYSSSLVATVEGSVPAGTITQYAQYDLGRKYATLTGRITPMKGLAAIGGSTHQINFYGDGELLYSSPVFSSSLSSASDAFNIDVSSVGVLKIEMVTVRTSIASYATGLGIIGPMLTSK</sequence>
<evidence type="ECO:0000313" key="2">
    <source>
        <dbReference type="EMBL" id="MPM17599.1"/>
    </source>
</evidence>